<accession>A0ABN1PSU5</accession>
<dbReference type="Pfam" id="PF03691">
    <property type="entry name" value="UPF0167"/>
    <property type="match status" value="1"/>
</dbReference>
<protein>
    <submittedName>
        <fullName evidence="2">CbrC family protein</fullName>
    </submittedName>
</protein>
<gene>
    <name evidence="2" type="ORF">GCM10009554_17450</name>
</gene>
<keyword evidence="3" id="KW-1185">Reference proteome</keyword>
<evidence type="ECO:0000256" key="1">
    <source>
        <dbReference type="ARBA" id="ARBA00008525"/>
    </source>
</evidence>
<dbReference type="EMBL" id="BAAAHK010000004">
    <property type="protein sequence ID" value="GAA0932757.1"/>
    <property type="molecule type" value="Genomic_DNA"/>
</dbReference>
<organism evidence="2 3">
    <name type="scientific">Kribbella koreensis</name>
    <dbReference type="NCBI Taxonomy" id="57909"/>
    <lineage>
        <taxon>Bacteria</taxon>
        <taxon>Bacillati</taxon>
        <taxon>Actinomycetota</taxon>
        <taxon>Actinomycetes</taxon>
        <taxon>Propionibacteriales</taxon>
        <taxon>Kribbellaceae</taxon>
        <taxon>Kribbella</taxon>
    </lineage>
</organism>
<evidence type="ECO:0000313" key="2">
    <source>
        <dbReference type="EMBL" id="GAA0932757.1"/>
    </source>
</evidence>
<evidence type="ECO:0000313" key="3">
    <source>
        <dbReference type="Proteomes" id="UP001500542"/>
    </source>
</evidence>
<proteinExistence type="inferred from homology"/>
<dbReference type="InterPro" id="IPR005363">
    <property type="entry name" value="UPF0167"/>
</dbReference>
<comment type="similarity">
    <text evidence="1">Belongs to the UPF0167 family.</text>
</comment>
<name>A0ABN1PSU5_9ACTN</name>
<reference evidence="2 3" key="1">
    <citation type="journal article" date="2019" name="Int. J. Syst. Evol. Microbiol.">
        <title>The Global Catalogue of Microorganisms (GCM) 10K type strain sequencing project: providing services to taxonomists for standard genome sequencing and annotation.</title>
        <authorList>
            <consortium name="The Broad Institute Genomics Platform"/>
            <consortium name="The Broad Institute Genome Sequencing Center for Infectious Disease"/>
            <person name="Wu L."/>
            <person name="Ma J."/>
        </authorList>
    </citation>
    <scope>NUCLEOTIDE SEQUENCE [LARGE SCALE GENOMIC DNA]</scope>
    <source>
        <strain evidence="2 3">JCM 10977</strain>
    </source>
</reference>
<dbReference type="Proteomes" id="UP001500542">
    <property type="component" value="Unassembled WGS sequence"/>
</dbReference>
<sequence length="165" mass="18201">MSDVPTFRYHPDPVATGEVITGDAPCRCCGRQRGFIYTGPVYSADEVVEELCLWCIADGSAATLFEAEFTDVANVPDDVPRAVLTEVLTRTPGFSGWQQEHWMFHCADAAAYLGKVGYEDLLTVPEALEMVQQDYVRTLSPTGEATGYLFRCLHCGTHLAYSDHV</sequence>
<dbReference type="RefSeq" id="WP_343966763.1">
    <property type="nucleotide sequence ID" value="NZ_BAAAHK010000004.1"/>
</dbReference>
<comment type="caution">
    <text evidence="2">The sequence shown here is derived from an EMBL/GenBank/DDBJ whole genome shotgun (WGS) entry which is preliminary data.</text>
</comment>